<feature type="domain" description="Cyclin-like" evidence="12">
    <location>
        <begin position="229"/>
        <end position="310"/>
    </location>
</feature>
<dbReference type="Pfam" id="PF00382">
    <property type="entry name" value="TFIIB"/>
    <property type="match status" value="2"/>
</dbReference>
<keyword evidence="4 10" id="KW-0677">Repeat</keyword>
<feature type="compositionally biased region" description="Basic and acidic residues" evidence="11">
    <location>
        <begin position="1"/>
        <end position="19"/>
    </location>
</feature>
<dbReference type="FunFam" id="1.10.472.10:FF:000023">
    <property type="entry name" value="Transcription initiation factor IIB"/>
    <property type="match status" value="1"/>
</dbReference>
<dbReference type="HAMAP" id="MF_00383">
    <property type="entry name" value="TF2B_arch"/>
    <property type="match status" value="1"/>
</dbReference>
<dbReference type="SUPFAM" id="SSF57783">
    <property type="entry name" value="Zinc beta-ribbon"/>
    <property type="match status" value="1"/>
</dbReference>
<dbReference type="PROSITE" id="PS00782">
    <property type="entry name" value="TFIIB"/>
    <property type="match status" value="2"/>
</dbReference>
<comment type="caution">
    <text evidence="10">Lacks conserved residue(s) required for the propagation of feature annotation.</text>
</comment>
<dbReference type="GeneID" id="67210693"/>
<evidence type="ECO:0000256" key="5">
    <source>
        <dbReference type="ARBA" id="ARBA00022771"/>
    </source>
</evidence>
<evidence type="ECO:0000259" key="12">
    <source>
        <dbReference type="SMART" id="SM00385"/>
    </source>
</evidence>
<keyword evidence="6" id="KW-0862">Zinc</keyword>
<feature type="repeat" description="1" evidence="10">
    <location>
        <begin position="135"/>
        <end position="218"/>
    </location>
</feature>
<name>A0ABD5MLP1_9EURY</name>
<dbReference type="InterPro" id="IPR023486">
    <property type="entry name" value="TFIIB_CS"/>
</dbReference>
<dbReference type="InterPro" id="IPR000812">
    <property type="entry name" value="TFIIB"/>
</dbReference>
<dbReference type="NCBIfam" id="NF001658">
    <property type="entry name" value="PRK00423.1"/>
    <property type="match status" value="1"/>
</dbReference>
<dbReference type="GO" id="GO:0003700">
    <property type="term" value="F:DNA-binding transcription factor activity"/>
    <property type="evidence" value="ECO:0007669"/>
    <property type="project" value="UniProtKB-UniRule"/>
</dbReference>
<dbReference type="PANTHER" id="PTHR11618">
    <property type="entry name" value="TRANSCRIPTION INITIATION FACTOR IIB-RELATED"/>
    <property type="match status" value="1"/>
</dbReference>
<keyword evidence="14" id="KW-1185">Reference proteome</keyword>
<dbReference type="InterPro" id="IPR013763">
    <property type="entry name" value="Cyclin-like_dom"/>
</dbReference>
<evidence type="ECO:0000256" key="2">
    <source>
        <dbReference type="ARBA" id="ARBA00013932"/>
    </source>
</evidence>
<keyword evidence="8 10" id="KW-0804">Transcription</keyword>
<dbReference type="SUPFAM" id="SSF47954">
    <property type="entry name" value="Cyclin-like"/>
    <property type="match status" value="2"/>
</dbReference>
<evidence type="ECO:0000256" key="6">
    <source>
        <dbReference type="ARBA" id="ARBA00022833"/>
    </source>
</evidence>
<comment type="caution">
    <text evidence="13">The sequence shown here is derived from an EMBL/GenBank/DDBJ whole genome shotgun (WGS) entry which is preliminary data.</text>
</comment>
<dbReference type="Gene3D" id="1.10.472.170">
    <property type="match status" value="1"/>
</dbReference>
<dbReference type="InterPro" id="IPR036915">
    <property type="entry name" value="Cyclin-like_sf"/>
</dbReference>
<dbReference type="InterPro" id="IPR023484">
    <property type="entry name" value="TFIIB_arc"/>
</dbReference>
<proteinExistence type="inferred from homology"/>
<feature type="repeat" description="2" evidence="10">
    <location>
        <begin position="229"/>
        <end position="310"/>
    </location>
</feature>
<dbReference type="AlphaFoldDB" id="A0ABD5MLP1"/>
<feature type="compositionally biased region" description="Basic and acidic residues" evidence="11">
    <location>
        <begin position="31"/>
        <end position="41"/>
    </location>
</feature>
<evidence type="ECO:0000256" key="3">
    <source>
        <dbReference type="ARBA" id="ARBA00022723"/>
    </source>
</evidence>
<feature type="region of interest" description="Disordered" evidence="11">
    <location>
        <begin position="1"/>
        <end position="48"/>
    </location>
</feature>
<comment type="similarity">
    <text evidence="1 10">Belongs to the TFIIB family.</text>
</comment>
<keyword evidence="7 10" id="KW-0805">Transcription regulation</keyword>
<evidence type="ECO:0000256" key="4">
    <source>
        <dbReference type="ARBA" id="ARBA00022737"/>
    </source>
</evidence>
<dbReference type="Gene3D" id="1.10.472.10">
    <property type="entry name" value="Cyclin-like"/>
    <property type="match status" value="1"/>
</dbReference>
<evidence type="ECO:0000256" key="1">
    <source>
        <dbReference type="ARBA" id="ARBA00010857"/>
    </source>
</evidence>
<dbReference type="PANTHER" id="PTHR11618:SF13">
    <property type="entry name" value="TRANSCRIPTION INITIATION FACTOR IIB"/>
    <property type="match status" value="1"/>
</dbReference>
<evidence type="ECO:0000313" key="14">
    <source>
        <dbReference type="Proteomes" id="UP001589595"/>
    </source>
</evidence>
<feature type="domain" description="Cyclin-like" evidence="12">
    <location>
        <begin position="135"/>
        <end position="216"/>
    </location>
</feature>
<evidence type="ECO:0000256" key="10">
    <source>
        <dbReference type="HAMAP-Rule" id="MF_00383"/>
    </source>
</evidence>
<dbReference type="GO" id="GO:0006352">
    <property type="term" value="P:DNA-templated transcription initiation"/>
    <property type="evidence" value="ECO:0007669"/>
    <property type="project" value="UniProtKB-UniRule"/>
</dbReference>
<dbReference type="RefSeq" id="WP_225935201.1">
    <property type="nucleotide sequence ID" value="NZ_CP082286.1"/>
</dbReference>
<evidence type="ECO:0000256" key="8">
    <source>
        <dbReference type="ARBA" id="ARBA00023163"/>
    </source>
</evidence>
<dbReference type="InterPro" id="IPR013150">
    <property type="entry name" value="TFIIB_cyclin"/>
</dbReference>
<evidence type="ECO:0000313" key="13">
    <source>
        <dbReference type="EMBL" id="MFB9824670.1"/>
    </source>
</evidence>
<organism evidence="13 14">
    <name type="scientific">Halobaculum roseum</name>
    <dbReference type="NCBI Taxonomy" id="2175149"/>
    <lineage>
        <taxon>Archaea</taxon>
        <taxon>Methanobacteriati</taxon>
        <taxon>Methanobacteriota</taxon>
        <taxon>Stenosarchaea group</taxon>
        <taxon>Halobacteria</taxon>
        <taxon>Halobacteriales</taxon>
        <taxon>Haloferacaceae</taxon>
        <taxon>Halobaculum</taxon>
    </lineage>
</organism>
<protein>
    <recommendedName>
        <fullName evidence="2 10">Transcription initiation factor IIB</fullName>
        <shortName evidence="10">TFIIB</shortName>
    </recommendedName>
</protein>
<dbReference type="Proteomes" id="UP001589595">
    <property type="component" value="Unassembled WGS sequence"/>
</dbReference>
<evidence type="ECO:0000256" key="11">
    <source>
        <dbReference type="SAM" id="MobiDB-lite"/>
    </source>
</evidence>
<evidence type="ECO:0000256" key="9">
    <source>
        <dbReference type="ARBA" id="ARBA00053882"/>
    </source>
</evidence>
<keyword evidence="3" id="KW-0479">Metal-binding</keyword>
<accession>A0ABD5MLP1</accession>
<dbReference type="SMART" id="SM00385">
    <property type="entry name" value="CYCLIN"/>
    <property type="match status" value="2"/>
</dbReference>
<feature type="compositionally biased region" description="Acidic residues" evidence="11">
    <location>
        <begin position="20"/>
        <end position="30"/>
    </location>
</feature>
<evidence type="ECO:0000256" key="7">
    <source>
        <dbReference type="ARBA" id="ARBA00023015"/>
    </source>
</evidence>
<dbReference type="EMBL" id="JBHMAJ010000007">
    <property type="protein sequence ID" value="MFB9824670.1"/>
    <property type="molecule type" value="Genomic_DNA"/>
</dbReference>
<dbReference type="GO" id="GO:0008270">
    <property type="term" value="F:zinc ion binding"/>
    <property type="evidence" value="ECO:0007669"/>
    <property type="project" value="UniProtKB-KW"/>
</dbReference>
<dbReference type="PRINTS" id="PR00685">
    <property type="entry name" value="TIFACTORIIB"/>
</dbReference>
<comment type="function">
    <text evidence="9 10">Stabilizes TBP binding to an archaeal box-A promoter. Also responsible for recruiting RNA polymerase II to the pre-initiation complex (DNA-TBP-TFIIB).</text>
</comment>
<dbReference type="CDD" id="cd20549">
    <property type="entry name" value="CYCLIN_TFIIB_archaea_like_rpt1"/>
    <property type="match status" value="1"/>
</dbReference>
<gene>
    <name evidence="10" type="primary">tfb</name>
    <name evidence="13" type="ORF">ACFFOL_10900</name>
</gene>
<reference evidence="13" key="1">
    <citation type="submission" date="2024-09" db="EMBL/GenBank/DDBJ databases">
        <authorList>
            <person name="Sun Q."/>
        </authorList>
    </citation>
    <scope>NUCLEOTIDE SEQUENCE [LARGE SCALE GENOMIC DNA]</scope>
    <source>
        <strain evidence="13">JCM 31273</strain>
    </source>
</reference>
<sequence length="317" mass="35973">MTTTKRERERERSAERDLDTIDPDEVDEEELVRTDDGELMHEPTGLIVEEDTVDRGPEWRAFNAAERDRKSRVGSPMTRTIHDKGLTTSIDWRNRDASGRQLSAEKRSRMERLRTWQERIRTQDAGERNLQFALSEVERMSSAQGVPKSVREIASMIYRRALQEDLIRGRSIEAMATASLYAACRQEGIPRSLDNFVGVARVERREIARAYRYISGELRLALKPVDPAEHVPRFCSELGLPEEVKRRATRIVDETTVQGLHAGKSPTGFAAAAIYLASMLSDEKRTQSEVADVADVTVVTVRNRYKEQMNAVDLGAL</sequence>
<dbReference type="FunFam" id="1.10.472.170:FF:000001">
    <property type="entry name" value="Transcription initiation factor IIB"/>
    <property type="match status" value="1"/>
</dbReference>
<keyword evidence="5" id="KW-0863">Zinc-finger</keyword>